<dbReference type="AlphaFoldDB" id="A0A7X9HGF8"/>
<organism evidence="1 2">
    <name type="scientific">candidate division WWE3 bacterium</name>
    <dbReference type="NCBI Taxonomy" id="2053526"/>
    <lineage>
        <taxon>Bacteria</taxon>
        <taxon>Katanobacteria</taxon>
    </lineage>
</organism>
<accession>A0A7X9HGF8</accession>
<comment type="caution">
    <text evidence="1">The sequence shown here is derived from an EMBL/GenBank/DDBJ whole genome shotgun (WGS) entry which is preliminary data.</text>
</comment>
<evidence type="ECO:0000313" key="2">
    <source>
        <dbReference type="Proteomes" id="UP000526033"/>
    </source>
</evidence>
<gene>
    <name evidence="1" type="ORF">GYA27_01405</name>
</gene>
<reference evidence="1 2" key="1">
    <citation type="journal article" date="2020" name="Biotechnol. Biofuels">
        <title>New insights from the biogas microbiome by comprehensive genome-resolved metagenomics of nearly 1600 species originating from multiple anaerobic digesters.</title>
        <authorList>
            <person name="Campanaro S."/>
            <person name="Treu L."/>
            <person name="Rodriguez-R L.M."/>
            <person name="Kovalovszki A."/>
            <person name="Ziels R.M."/>
            <person name="Maus I."/>
            <person name="Zhu X."/>
            <person name="Kougias P.G."/>
            <person name="Basile A."/>
            <person name="Luo G."/>
            <person name="Schluter A."/>
            <person name="Konstantinidis K.T."/>
            <person name="Angelidaki I."/>
        </authorList>
    </citation>
    <scope>NUCLEOTIDE SEQUENCE [LARGE SCALE GENOMIC DNA]</scope>
    <source>
        <strain evidence="1">AS27yjCOA_165</strain>
    </source>
</reference>
<evidence type="ECO:0000313" key="1">
    <source>
        <dbReference type="EMBL" id="NMB69844.1"/>
    </source>
</evidence>
<name>A0A7X9HGF8_UNCKA</name>
<dbReference type="InterPro" id="IPR016024">
    <property type="entry name" value="ARM-type_fold"/>
</dbReference>
<dbReference type="Proteomes" id="UP000526033">
    <property type="component" value="Unassembled WGS sequence"/>
</dbReference>
<proteinExistence type="predicted"/>
<dbReference type="InterPro" id="IPR011989">
    <property type="entry name" value="ARM-like"/>
</dbReference>
<protein>
    <submittedName>
        <fullName evidence="1">Uncharacterized protein</fullName>
    </submittedName>
</protein>
<dbReference type="SUPFAM" id="SSF48371">
    <property type="entry name" value="ARM repeat"/>
    <property type="match status" value="1"/>
</dbReference>
<feature type="non-terminal residue" evidence="1">
    <location>
        <position position="1185"/>
    </location>
</feature>
<dbReference type="EMBL" id="JAAZNL010000016">
    <property type="protein sequence ID" value="NMB69844.1"/>
    <property type="molecule type" value="Genomic_DNA"/>
</dbReference>
<dbReference type="Gene3D" id="1.25.10.10">
    <property type="entry name" value="Leucine-rich Repeat Variant"/>
    <property type="match status" value="1"/>
</dbReference>
<sequence length="1185" mass="138436">MTGGTSTFKGINNQAWAAISLFLQNLRYPDFNYIALEQPNLQDFDLVFNDSHKVICEVKAYSIGYYDVKKILSKLAKSNKVSELDELLIICKSTKDRVKNDSENYRYFGEEILRVLKKKKFSEAEIKLFSRLKFWETDVDISRNLAISFFAPIIGVWLPTKNMEEILDSYVLQKIYFGSEKSKIVTRNSLMSEITTRVKELTEDTGYLTEKKNIYKNVEDALNALKKPQSIAWSKNSITSLTNNPEIYYLVLEKLEGLKNINLRSWNNLWRAALSGPFYHKAFDVFKNNIGMVKNQKYLLELLPDIVKSPYINFFRMDFFRNEVSDIIGLLLKSNVSYSEQLFELVKLLLDDRCERHQYNSDSYSRGDHNAWEVEHICKCLKDIYVDSNDTQLRKAIFKYVVETFDLVSDQGNYWHDTPKDIFEIVKREYSIDIKKTLRDFINLINSQYDKHYGRFGKGLKFVGWEHMGGMISNSGGCFHVSDNHFVTNVLSSLFQELYASDSEKAWAFVQKTIIRLEKNVCRDNPDYINRAFIPVIVLALADQTKKDIALEILKDFMEMRQGIPHKTDLIFQELRNSQIPSELKWEVTVLQLKIPIYKGLPANIFVEQLVTDEASKGNSDALEILFRWSQDAEYNNRSRFLDRNITDSVFSLISNDATRRSGITLLRTFLNSEFFKNTLSMFEIWDVAKAITQVIRIDYSEGLSMLQEIWKDSILTENQQRAVTSVFSHFESSDGKLLPKIYGDLLDKWLVQYPSISTLCERIPQSSCREAFVQFGEKLAMTGYYVEALRIAKLFINDPDPIVENEPDDPNGEHNLHKQVIAGKDTNQITSVRVWVCWLLRHICVLNGRKYIEDALPLIETLVNDPNFYVRSFACNALEQFVMNRHTFIPGNPRERFISIDTAYRIETLAFTTLRNPENLKLHQVMLALVHVFSHIRKLSTEDALEVLSIFINTEDDKILEESKSLFVFFAEFRKEAVKDIRYKDAYGEKEWLRLQKFNDKPFKKLLQKLLLTSSSDVRADFAWQFWQLPKESGAGFATNFAISIRYFKYLIRNYDHEVYSRIYYFIDEHLETKPTECLLLWKACIRKEKAFLSKNVNDQNFVEMHWWPYHHNGKVLEVIYKTEGSDEFLIWLQKIVTYPKGLLLGDDLILAVDILCSFEYSKKVDSLFKNLINLRGSNYYQSW</sequence>